<protein>
    <submittedName>
        <fullName evidence="2">Uncharacterized protein</fullName>
    </submittedName>
</protein>
<reference evidence="2" key="1">
    <citation type="submission" date="2018-02" db="EMBL/GenBank/DDBJ databases">
        <title>Rhizophora mucronata_Transcriptome.</title>
        <authorList>
            <person name="Meera S.P."/>
            <person name="Sreeshan A."/>
            <person name="Augustine A."/>
        </authorList>
    </citation>
    <scope>NUCLEOTIDE SEQUENCE</scope>
    <source>
        <tissue evidence="2">Leaf</tissue>
    </source>
</reference>
<proteinExistence type="predicted"/>
<dbReference type="EMBL" id="GGEC01041769">
    <property type="protein sequence ID" value="MBX22253.1"/>
    <property type="molecule type" value="Transcribed_RNA"/>
</dbReference>
<dbReference type="AlphaFoldDB" id="A0A2P2LWC5"/>
<evidence type="ECO:0000256" key="1">
    <source>
        <dbReference type="SAM" id="MobiDB-lite"/>
    </source>
</evidence>
<evidence type="ECO:0000313" key="2">
    <source>
        <dbReference type="EMBL" id="MBX22253.1"/>
    </source>
</evidence>
<feature type="region of interest" description="Disordered" evidence="1">
    <location>
        <begin position="1"/>
        <end position="40"/>
    </location>
</feature>
<organism evidence="2">
    <name type="scientific">Rhizophora mucronata</name>
    <name type="common">Asiatic mangrove</name>
    <dbReference type="NCBI Taxonomy" id="61149"/>
    <lineage>
        <taxon>Eukaryota</taxon>
        <taxon>Viridiplantae</taxon>
        <taxon>Streptophyta</taxon>
        <taxon>Embryophyta</taxon>
        <taxon>Tracheophyta</taxon>
        <taxon>Spermatophyta</taxon>
        <taxon>Magnoliopsida</taxon>
        <taxon>eudicotyledons</taxon>
        <taxon>Gunneridae</taxon>
        <taxon>Pentapetalae</taxon>
        <taxon>rosids</taxon>
        <taxon>fabids</taxon>
        <taxon>Malpighiales</taxon>
        <taxon>Rhizophoraceae</taxon>
        <taxon>Rhizophora</taxon>
    </lineage>
</organism>
<sequence>MQNSTKPSVITKEPKDSTTSCTGGDHTKRNTKLSSSHPSP</sequence>
<accession>A0A2P2LWC5</accession>
<name>A0A2P2LWC5_RHIMU</name>